<dbReference type="AlphaFoldDB" id="A0A8D0W293"/>
<evidence type="ECO:0000313" key="2">
    <source>
        <dbReference type="Proteomes" id="UP000694570"/>
    </source>
</evidence>
<proteinExistence type="predicted"/>
<dbReference type="PANTHER" id="PTHR14657">
    <property type="entry name" value="IGF-LIKE FAMILY RECEPTOR 1"/>
    <property type="match status" value="1"/>
</dbReference>
<organism evidence="1 2">
    <name type="scientific">Sus scrofa</name>
    <name type="common">Pig</name>
    <dbReference type="NCBI Taxonomy" id="9823"/>
    <lineage>
        <taxon>Eukaryota</taxon>
        <taxon>Metazoa</taxon>
        <taxon>Chordata</taxon>
        <taxon>Craniata</taxon>
        <taxon>Vertebrata</taxon>
        <taxon>Euteleostomi</taxon>
        <taxon>Mammalia</taxon>
        <taxon>Eutheria</taxon>
        <taxon>Laurasiatheria</taxon>
        <taxon>Artiodactyla</taxon>
        <taxon>Suina</taxon>
        <taxon>Suidae</taxon>
        <taxon>Sus</taxon>
    </lineage>
</organism>
<protein>
    <recommendedName>
        <fullName evidence="3">IGF like family receptor 1</fullName>
    </recommendedName>
</protein>
<accession>A0A8D0W293</accession>
<name>A0A8D0W293_PIG</name>
<dbReference type="Ensembl" id="ENSSSCT00030033485.1">
    <property type="protein sequence ID" value="ENSSSCP00030015107.1"/>
    <property type="gene ID" value="ENSSSCG00030024097.1"/>
</dbReference>
<evidence type="ECO:0000313" key="1">
    <source>
        <dbReference type="Ensembl" id="ENSSSCP00030015107.1"/>
    </source>
</evidence>
<dbReference type="InterPro" id="IPR042355">
    <property type="entry name" value="IGFLR1"/>
</dbReference>
<reference evidence="1" key="1">
    <citation type="submission" date="2025-08" db="UniProtKB">
        <authorList>
            <consortium name="Ensembl"/>
        </authorList>
    </citation>
    <scope>IDENTIFICATION</scope>
</reference>
<dbReference type="Proteomes" id="UP000694570">
    <property type="component" value="Unplaced"/>
</dbReference>
<evidence type="ECO:0008006" key="3">
    <source>
        <dbReference type="Google" id="ProtNLM"/>
    </source>
</evidence>
<sequence>WFPGKCSRGAMAGSPEASRHCSHLEYWNPDNLCCGSCLQRFGPPPCFLSDSIEFLENCGLSDAGDHVMHPFKECPPGQCNPDNAELCSPCGSRATAPTPTGSRGGSQRRCREVLVLWLSLGKGAAGWRWGGTGGVAWSWMGGVCIKRRPEVHEKRRGWGWGQSNIRR</sequence>
<dbReference type="PANTHER" id="PTHR14657:SF2">
    <property type="entry name" value="IGF-LIKE FAMILY RECEPTOR 1"/>
    <property type="match status" value="1"/>
</dbReference>